<evidence type="ECO:0000313" key="1">
    <source>
        <dbReference type="EMBL" id="SLN71812.1"/>
    </source>
</evidence>
<dbReference type="RefSeq" id="WP_157792101.1">
    <property type="nucleotide sequence ID" value="NZ_FWFN01000009.1"/>
</dbReference>
<sequence length="51" mass="5325">MATITHVSALDYVAKVLGEVLKLLEAIVSSDDNLSCSNVVSVYLGQKDSAG</sequence>
<dbReference type="EMBL" id="FWFN01000009">
    <property type="protein sequence ID" value="SLN71812.1"/>
    <property type="molecule type" value="Genomic_DNA"/>
</dbReference>
<evidence type="ECO:0000313" key="2">
    <source>
        <dbReference type="Proteomes" id="UP000193963"/>
    </source>
</evidence>
<keyword evidence="2" id="KW-1185">Reference proteome</keyword>
<name>A0A1X7A6V0_9RHOB</name>
<accession>A0A1X7A6V0</accession>
<dbReference type="OrthoDB" id="8081994at2"/>
<protein>
    <submittedName>
        <fullName evidence="1">Uncharacterized protein</fullName>
    </submittedName>
</protein>
<dbReference type="AlphaFoldDB" id="A0A1X7A6V0"/>
<organism evidence="1 2">
    <name type="scientific">Pseudooceanicola marinus</name>
    <dbReference type="NCBI Taxonomy" id="396013"/>
    <lineage>
        <taxon>Bacteria</taxon>
        <taxon>Pseudomonadati</taxon>
        <taxon>Pseudomonadota</taxon>
        <taxon>Alphaproteobacteria</taxon>
        <taxon>Rhodobacterales</taxon>
        <taxon>Paracoccaceae</taxon>
        <taxon>Pseudooceanicola</taxon>
    </lineage>
</organism>
<proteinExistence type="predicted"/>
<gene>
    <name evidence="1" type="ORF">PSM7751_03880</name>
</gene>
<dbReference type="Proteomes" id="UP000193963">
    <property type="component" value="Unassembled WGS sequence"/>
</dbReference>
<reference evidence="1 2" key="1">
    <citation type="submission" date="2017-03" db="EMBL/GenBank/DDBJ databases">
        <authorList>
            <person name="Afonso C.L."/>
            <person name="Miller P.J."/>
            <person name="Scott M.A."/>
            <person name="Spackman E."/>
            <person name="Goraichik I."/>
            <person name="Dimitrov K.M."/>
            <person name="Suarez D.L."/>
            <person name="Swayne D.E."/>
        </authorList>
    </citation>
    <scope>NUCLEOTIDE SEQUENCE [LARGE SCALE GENOMIC DNA]</scope>
    <source>
        <strain evidence="1 2">CECT 7751</strain>
    </source>
</reference>